<name>A0ABP6LK56_9ACTN</name>
<evidence type="ECO:0000313" key="3">
    <source>
        <dbReference type="EMBL" id="GAA3044785.1"/>
    </source>
</evidence>
<evidence type="ECO:0000313" key="4">
    <source>
        <dbReference type="Proteomes" id="UP001501035"/>
    </source>
</evidence>
<organism evidence="3 4">
    <name type="scientific">Gordonia defluvii</name>
    <dbReference type="NCBI Taxonomy" id="283718"/>
    <lineage>
        <taxon>Bacteria</taxon>
        <taxon>Bacillati</taxon>
        <taxon>Actinomycetota</taxon>
        <taxon>Actinomycetes</taxon>
        <taxon>Mycobacteriales</taxon>
        <taxon>Gordoniaceae</taxon>
        <taxon>Gordonia</taxon>
    </lineage>
</organism>
<keyword evidence="4" id="KW-1185">Reference proteome</keyword>
<accession>A0ABP6LK56</accession>
<sequence length="266" mass="26891">MTAAATIIVTGGASGIGLAVVGRILDADPSTTVLALDLADCPDRRAHSLHCDLADLDAIAALELPAHVDGLANVAAVPGTAPAAKVLAVNAVGLHALTFRVLERMRAGAAIVNVASVAAHRNTAPADQVARLAMARTDADRAQWLADNPIGGPAAYDTSKRALLEWTVALSAALQPRDIRVVSVSPGPTETPILVDFTASMGAEAMARSAATVGRHGRAAESAAAVAFLLSKDASWINGVDIPVEGGLLAARAAADSPITLEGLSS</sequence>
<comment type="caution">
    <text evidence="3">The sequence shown here is derived from an EMBL/GenBank/DDBJ whole genome shotgun (WGS) entry which is preliminary data.</text>
</comment>
<dbReference type="InterPro" id="IPR002347">
    <property type="entry name" value="SDR_fam"/>
</dbReference>
<dbReference type="PANTHER" id="PTHR43008:SF4">
    <property type="entry name" value="CHAIN DEHYDROGENASE, PUTATIVE (AFU_ORTHOLOGUE AFUA_4G08710)-RELATED"/>
    <property type="match status" value="1"/>
</dbReference>
<gene>
    <name evidence="3" type="ORF">GCM10010528_25100</name>
</gene>
<proteinExistence type="inferred from homology"/>
<protein>
    <submittedName>
        <fullName evidence="3">Coniferyl-alcohol dehydrogenase</fullName>
    </submittedName>
</protein>
<comment type="similarity">
    <text evidence="1">Belongs to the short-chain dehydrogenases/reductases (SDR) family.</text>
</comment>
<dbReference type="SUPFAM" id="SSF51735">
    <property type="entry name" value="NAD(P)-binding Rossmann-fold domains"/>
    <property type="match status" value="1"/>
</dbReference>
<dbReference type="PANTHER" id="PTHR43008">
    <property type="entry name" value="BENZIL REDUCTASE"/>
    <property type="match status" value="1"/>
</dbReference>
<dbReference type="Proteomes" id="UP001501035">
    <property type="component" value="Unassembled WGS sequence"/>
</dbReference>
<dbReference type="Gene3D" id="3.40.50.720">
    <property type="entry name" value="NAD(P)-binding Rossmann-like Domain"/>
    <property type="match status" value="1"/>
</dbReference>
<dbReference type="PRINTS" id="PR00081">
    <property type="entry name" value="GDHRDH"/>
</dbReference>
<dbReference type="InterPro" id="IPR036291">
    <property type="entry name" value="NAD(P)-bd_dom_sf"/>
</dbReference>
<dbReference type="RefSeq" id="WP_290713920.1">
    <property type="nucleotide sequence ID" value="NZ_BAAAVS010000053.1"/>
</dbReference>
<dbReference type="Pfam" id="PF00106">
    <property type="entry name" value="adh_short"/>
    <property type="match status" value="1"/>
</dbReference>
<reference evidence="4" key="1">
    <citation type="journal article" date="2019" name="Int. J. Syst. Evol. Microbiol.">
        <title>The Global Catalogue of Microorganisms (GCM) 10K type strain sequencing project: providing services to taxonomists for standard genome sequencing and annotation.</title>
        <authorList>
            <consortium name="The Broad Institute Genomics Platform"/>
            <consortium name="The Broad Institute Genome Sequencing Center for Infectious Disease"/>
            <person name="Wu L."/>
            <person name="Ma J."/>
        </authorList>
    </citation>
    <scope>NUCLEOTIDE SEQUENCE [LARGE SCALE GENOMIC DNA]</scope>
    <source>
        <strain evidence="4">JCM 14234</strain>
    </source>
</reference>
<dbReference type="EMBL" id="BAAAVS010000053">
    <property type="protein sequence ID" value="GAA3044785.1"/>
    <property type="molecule type" value="Genomic_DNA"/>
</dbReference>
<evidence type="ECO:0000256" key="2">
    <source>
        <dbReference type="ARBA" id="ARBA00023002"/>
    </source>
</evidence>
<dbReference type="Pfam" id="PF13561">
    <property type="entry name" value="adh_short_C2"/>
    <property type="match status" value="1"/>
</dbReference>
<keyword evidence="2" id="KW-0560">Oxidoreductase</keyword>
<evidence type="ECO:0000256" key="1">
    <source>
        <dbReference type="ARBA" id="ARBA00006484"/>
    </source>
</evidence>